<evidence type="ECO:0000313" key="9">
    <source>
        <dbReference type="EMBL" id="EIE99226.1"/>
    </source>
</evidence>
<evidence type="ECO:0000256" key="3">
    <source>
        <dbReference type="ARBA" id="ARBA00022475"/>
    </source>
</evidence>
<evidence type="ECO:0000256" key="6">
    <source>
        <dbReference type="ARBA" id="ARBA00023136"/>
    </source>
</evidence>
<keyword evidence="5 7" id="KW-1133">Transmembrane helix</keyword>
<keyword evidence="6 7" id="KW-0472">Membrane</keyword>
<comment type="subcellular location">
    <subcellularLocation>
        <location evidence="1">Cell membrane</location>
        <topology evidence="1">Multi-pass membrane protein</topology>
    </subcellularLocation>
</comment>
<protein>
    <submittedName>
        <fullName evidence="9">Putative membrane protein</fullName>
    </submittedName>
</protein>
<dbReference type="PANTHER" id="PTHR34582">
    <property type="entry name" value="UPF0702 TRANSMEMBRANE PROTEIN YCAP"/>
    <property type="match status" value="1"/>
</dbReference>
<accession>I1D2Q2</accession>
<dbReference type="GO" id="GO:0005886">
    <property type="term" value="C:plasma membrane"/>
    <property type="evidence" value="ECO:0007669"/>
    <property type="project" value="UniProtKB-SubCell"/>
</dbReference>
<dbReference type="eggNOG" id="COG2323">
    <property type="taxonomic scope" value="Bacteria"/>
</dbReference>
<feature type="transmembrane region" description="Helical" evidence="7">
    <location>
        <begin position="82"/>
        <end position="101"/>
    </location>
</feature>
<dbReference type="HOGENOM" id="CLU_077149_3_2_11"/>
<dbReference type="Pfam" id="PF04239">
    <property type="entry name" value="DUF421"/>
    <property type="match status" value="1"/>
</dbReference>
<dbReference type="Gene3D" id="3.30.240.20">
    <property type="entry name" value="bsu07140 like domains"/>
    <property type="match status" value="1"/>
</dbReference>
<evidence type="ECO:0000256" key="1">
    <source>
        <dbReference type="ARBA" id="ARBA00004651"/>
    </source>
</evidence>
<dbReference type="STRING" id="928724.SacglDRAFT_02331"/>
<dbReference type="PANTHER" id="PTHR34582:SF6">
    <property type="entry name" value="UPF0702 TRANSMEMBRANE PROTEIN YCAP"/>
    <property type="match status" value="1"/>
</dbReference>
<reference evidence="10" key="2">
    <citation type="submission" date="2012-01" db="EMBL/GenBank/DDBJ databases">
        <title>Noncontiguous Finished sequence of chromosome of Saccharomonospora glauca K62.</title>
        <authorList>
            <consortium name="US DOE Joint Genome Institute"/>
            <person name="Lucas S."/>
            <person name="Han J."/>
            <person name="Lapidus A."/>
            <person name="Cheng J.-F."/>
            <person name="Goodwin L."/>
            <person name="Pitluck S."/>
            <person name="Peters L."/>
            <person name="Mikhailova N."/>
            <person name="Held B."/>
            <person name="Detter J.C."/>
            <person name="Han C."/>
            <person name="Tapia R."/>
            <person name="Land M."/>
            <person name="Hauser L."/>
            <person name="Kyrpides N."/>
            <person name="Ivanova N."/>
            <person name="Pagani I."/>
            <person name="Brambilla E.-M."/>
            <person name="Klenk H.-P."/>
            <person name="Woyke T."/>
        </authorList>
    </citation>
    <scope>NUCLEOTIDE SEQUENCE [LARGE SCALE GENOMIC DNA]</scope>
    <source>
        <strain evidence="10">K62</strain>
    </source>
</reference>
<dbReference type="Proteomes" id="UP000005087">
    <property type="component" value="Chromosome"/>
</dbReference>
<organism evidence="9 10">
    <name type="scientific">Saccharomonospora glauca K62</name>
    <dbReference type="NCBI Taxonomy" id="928724"/>
    <lineage>
        <taxon>Bacteria</taxon>
        <taxon>Bacillati</taxon>
        <taxon>Actinomycetota</taxon>
        <taxon>Actinomycetes</taxon>
        <taxon>Pseudonocardiales</taxon>
        <taxon>Pseudonocardiaceae</taxon>
        <taxon>Saccharomonospora</taxon>
    </lineage>
</organism>
<feature type="transmembrane region" description="Helical" evidence="7">
    <location>
        <begin position="51"/>
        <end position="70"/>
    </location>
</feature>
<evidence type="ECO:0000256" key="4">
    <source>
        <dbReference type="ARBA" id="ARBA00022692"/>
    </source>
</evidence>
<comment type="similarity">
    <text evidence="2">Belongs to the UPF0702 family.</text>
</comment>
<name>I1D2Q2_9PSEU</name>
<dbReference type="InterPro" id="IPR023090">
    <property type="entry name" value="UPF0702_alpha/beta_dom_sf"/>
</dbReference>
<gene>
    <name evidence="9" type="ORF">SacglDRAFT_02331</name>
</gene>
<evidence type="ECO:0000256" key="7">
    <source>
        <dbReference type="SAM" id="Phobius"/>
    </source>
</evidence>
<evidence type="ECO:0000256" key="5">
    <source>
        <dbReference type="ARBA" id="ARBA00022989"/>
    </source>
</evidence>
<feature type="transmembrane region" description="Helical" evidence="7">
    <location>
        <begin position="20"/>
        <end position="39"/>
    </location>
</feature>
<feature type="domain" description="YetF C-terminal" evidence="8">
    <location>
        <begin position="101"/>
        <end position="169"/>
    </location>
</feature>
<evidence type="ECO:0000259" key="8">
    <source>
        <dbReference type="Pfam" id="PF04239"/>
    </source>
</evidence>
<dbReference type="EMBL" id="CM001484">
    <property type="protein sequence ID" value="EIE99226.1"/>
    <property type="molecule type" value="Genomic_DNA"/>
</dbReference>
<keyword evidence="3" id="KW-1003">Cell membrane</keyword>
<evidence type="ECO:0000256" key="2">
    <source>
        <dbReference type="ARBA" id="ARBA00006448"/>
    </source>
</evidence>
<proteinExistence type="inferred from homology"/>
<sequence>MLAGYSKAMVEWMNLFQSQMPWLELVVRGVVIYVTLLVLMRIVGQREAGGLGLTDVLIVVLIAQAAAGGLSGESDSITDSVLLVAVILACSVLVDAASYRFPRLAALLKARPRLMIKDGQLEHRVLKREFMTTEEVASQLRLHGIEDIGVVHRAYLEPNGMISVLLRERRTPDEPSKPSAE</sequence>
<reference evidence="9 10" key="1">
    <citation type="submission" date="2011-09" db="EMBL/GenBank/DDBJ databases">
        <authorList>
            <consortium name="US DOE Joint Genome Institute (JGI-PGF)"/>
            <person name="Lucas S."/>
            <person name="Han J."/>
            <person name="Lapidus A."/>
            <person name="Cheng J.-F."/>
            <person name="Goodwin L."/>
            <person name="Pitluck S."/>
            <person name="Peters L."/>
            <person name="Land M.L."/>
            <person name="Hauser L."/>
            <person name="Brambilla E."/>
            <person name="Klenk H.-P."/>
            <person name="Woyke T.J."/>
        </authorList>
    </citation>
    <scope>NUCLEOTIDE SEQUENCE [LARGE SCALE GENOMIC DNA]</scope>
    <source>
        <strain evidence="9 10">K62</strain>
    </source>
</reference>
<dbReference type="AlphaFoldDB" id="I1D2Q2"/>
<keyword evidence="4 7" id="KW-0812">Transmembrane</keyword>
<evidence type="ECO:0000313" key="10">
    <source>
        <dbReference type="Proteomes" id="UP000005087"/>
    </source>
</evidence>
<keyword evidence="10" id="KW-1185">Reference proteome</keyword>
<dbReference type="InterPro" id="IPR007353">
    <property type="entry name" value="DUF421"/>
</dbReference>